<dbReference type="EMBL" id="PCRK01000127">
    <property type="protein sequence ID" value="PIP19017.1"/>
    <property type="molecule type" value="Genomic_DNA"/>
</dbReference>
<dbReference type="InterPro" id="IPR016095">
    <property type="entry name" value="Ribosomal_uL1_3-a/b-sand"/>
</dbReference>
<dbReference type="PROSITE" id="PS01199">
    <property type="entry name" value="RIBOSOMAL_L1"/>
    <property type="match status" value="1"/>
</dbReference>
<evidence type="ECO:0000256" key="6">
    <source>
        <dbReference type="ARBA" id="ARBA00022884"/>
    </source>
</evidence>
<dbReference type="NCBIfam" id="TIGR01169">
    <property type="entry name" value="rplA_bact"/>
    <property type="match status" value="1"/>
</dbReference>
<evidence type="ECO:0000256" key="10">
    <source>
        <dbReference type="HAMAP-Rule" id="MF_01318"/>
    </source>
</evidence>
<keyword evidence="7 10" id="KW-0689">Ribosomal protein</keyword>
<organism evidence="12 13">
    <name type="scientific">Candidatus Sherwoodlollariibacterium unditelluris</name>
    <dbReference type="NCBI Taxonomy" id="1974757"/>
    <lineage>
        <taxon>Bacteria</taxon>
        <taxon>Pseudomonadati</taxon>
        <taxon>Candidatus Omnitrophota</taxon>
        <taxon>Candidatus Sherwoodlollariibacterium</taxon>
    </lineage>
</organism>
<comment type="subunit">
    <text evidence="10">Part of the 50S ribosomal subunit.</text>
</comment>
<evidence type="ECO:0000313" key="13">
    <source>
        <dbReference type="Proteomes" id="UP000231292"/>
    </source>
</evidence>
<dbReference type="AlphaFoldDB" id="A0A2G9YIE7"/>
<evidence type="ECO:0000256" key="8">
    <source>
        <dbReference type="ARBA" id="ARBA00023274"/>
    </source>
</evidence>
<dbReference type="PIRSF" id="PIRSF002155">
    <property type="entry name" value="Ribosomal_L1"/>
    <property type="match status" value="1"/>
</dbReference>
<dbReference type="Pfam" id="PF00687">
    <property type="entry name" value="Ribosomal_L1"/>
    <property type="match status" value="1"/>
</dbReference>
<dbReference type="CDD" id="cd00403">
    <property type="entry name" value="Ribosomal_L1"/>
    <property type="match status" value="1"/>
</dbReference>
<comment type="caution">
    <text evidence="12">The sequence shown here is derived from an EMBL/GenBank/DDBJ whole genome shotgun (WGS) entry which is preliminary data.</text>
</comment>
<keyword evidence="4 10" id="KW-0699">rRNA-binding</keyword>
<evidence type="ECO:0000256" key="9">
    <source>
        <dbReference type="ARBA" id="ARBA00035241"/>
    </source>
</evidence>
<evidence type="ECO:0000256" key="11">
    <source>
        <dbReference type="RuleBase" id="RU000659"/>
    </source>
</evidence>
<dbReference type="GO" id="GO:0006412">
    <property type="term" value="P:translation"/>
    <property type="evidence" value="ECO:0007669"/>
    <property type="project" value="UniProtKB-UniRule"/>
</dbReference>
<evidence type="ECO:0000256" key="7">
    <source>
        <dbReference type="ARBA" id="ARBA00022980"/>
    </source>
</evidence>
<accession>A0A2G9YIE7</accession>
<keyword evidence="6 10" id="KW-0694">RNA-binding</keyword>
<dbReference type="Gene3D" id="3.30.190.20">
    <property type="match status" value="1"/>
</dbReference>
<keyword evidence="5 10" id="KW-0810">Translation regulation</keyword>
<name>A0A2G9YIE7_9BACT</name>
<dbReference type="InterPro" id="IPR002143">
    <property type="entry name" value="Ribosomal_uL1"/>
</dbReference>
<dbReference type="Proteomes" id="UP000231292">
    <property type="component" value="Unassembled WGS sequence"/>
</dbReference>
<sequence length="226" mass="24899">MKAHSKRYKESEKQLDREKIYQLKEAIISLKKMAPTKFDSSVDLHFHLNVDTKKSDQMVRGMVILPHGSGKKVRLAVFCKGEHEKIAREANADYVGGIELIDKVAAGFLGFDCAIATPEMMKDLSKLGKILGPRGLMPSPKTGTVTNDILKAIEDVKKGKVEFRVDKQGGVHLAVGKLSFNEDKLCDNVSRVIEALNEAKSASIKGKFIRSLFITSSMSPGLRLAV</sequence>
<gene>
    <name evidence="10" type="primary">rplA</name>
    <name evidence="12" type="ORF">COX41_05125</name>
</gene>
<dbReference type="GO" id="GO:0003735">
    <property type="term" value="F:structural constituent of ribosome"/>
    <property type="evidence" value="ECO:0007669"/>
    <property type="project" value="InterPro"/>
</dbReference>
<evidence type="ECO:0000256" key="4">
    <source>
        <dbReference type="ARBA" id="ARBA00022730"/>
    </source>
</evidence>
<dbReference type="SUPFAM" id="SSF56808">
    <property type="entry name" value="Ribosomal protein L1"/>
    <property type="match status" value="1"/>
</dbReference>
<dbReference type="FunFam" id="3.40.50.790:FF:000001">
    <property type="entry name" value="50S ribosomal protein L1"/>
    <property type="match status" value="1"/>
</dbReference>
<evidence type="ECO:0000256" key="3">
    <source>
        <dbReference type="ARBA" id="ARBA00022555"/>
    </source>
</evidence>
<dbReference type="PANTHER" id="PTHR36427">
    <property type="entry name" value="54S RIBOSOMAL PROTEIN L1, MITOCHONDRIAL"/>
    <property type="match status" value="1"/>
</dbReference>
<proteinExistence type="inferred from homology"/>
<comment type="function">
    <text evidence="10">Protein L1 is also a translational repressor protein, it controls the translation of the L11 operon by binding to its mRNA.</text>
</comment>
<dbReference type="GO" id="GO:0015934">
    <property type="term" value="C:large ribosomal subunit"/>
    <property type="evidence" value="ECO:0007669"/>
    <property type="project" value="InterPro"/>
</dbReference>
<dbReference type="PANTHER" id="PTHR36427:SF3">
    <property type="entry name" value="LARGE RIBOSOMAL SUBUNIT PROTEIN UL1M"/>
    <property type="match status" value="1"/>
</dbReference>
<dbReference type="GO" id="GO:0019843">
    <property type="term" value="F:rRNA binding"/>
    <property type="evidence" value="ECO:0007669"/>
    <property type="project" value="UniProtKB-UniRule"/>
</dbReference>
<dbReference type="InterPro" id="IPR028364">
    <property type="entry name" value="Ribosomal_uL1/biogenesis"/>
</dbReference>
<evidence type="ECO:0000256" key="5">
    <source>
        <dbReference type="ARBA" id="ARBA00022845"/>
    </source>
</evidence>
<protein>
    <recommendedName>
        <fullName evidence="9 10">Large ribosomal subunit protein uL1</fullName>
    </recommendedName>
</protein>
<reference evidence="12 13" key="1">
    <citation type="submission" date="2017-09" db="EMBL/GenBank/DDBJ databases">
        <title>Depth-based differentiation of microbial function through sediment-hosted aquifers and enrichment of novel symbionts in the deep terrestrial subsurface.</title>
        <authorList>
            <person name="Probst A.J."/>
            <person name="Ladd B."/>
            <person name="Jarett J.K."/>
            <person name="Geller-Mcgrath D.E."/>
            <person name="Sieber C.M."/>
            <person name="Emerson J.B."/>
            <person name="Anantharaman K."/>
            <person name="Thomas B.C."/>
            <person name="Malmstrom R."/>
            <person name="Stieglmeier M."/>
            <person name="Klingl A."/>
            <person name="Woyke T."/>
            <person name="Ryan C.M."/>
            <person name="Banfield J.F."/>
        </authorList>
    </citation>
    <scope>NUCLEOTIDE SEQUENCE [LARGE SCALE GENOMIC DNA]</scope>
    <source>
        <strain evidence="12">CG23_combo_of_CG06-09_8_20_14_all_41_10</strain>
    </source>
</reference>
<dbReference type="Gene3D" id="3.40.50.790">
    <property type="match status" value="1"/>
</dbReference>
<dbReference type="GO" id="GO:0006417">
    <property type="term" value="P:regulation of translation"/>
    <property type="evidence" value="ECO:0007669"/>
    <property type="project" value="UniProtKB-KW"/>
</dbReference>
<dbReference type="HAMAP" id="MF_01318_B">
    <property type="entry name" value="Ribosomal_uL1_B"/>
    <property type="match status" value="1"/>
</dbReference>
<dbReference type="InterPro" id="IPR023673">
    <property type="entry name" value="Ribosomal_uL1_CS"/>
</dbReference>
<keyword evidence="8 10" id="KW-0687">Ribonucleoprotein</keyword>
<comment type="similarity">
    <text evidence="1 10 11">Belongs to the universal ribosomal protein uL1 family.</text>
</comment>
<keyword evidence="2 10" id="KW-0678">Repressor</keyword>
<dbReference type="InterPro" id="IPR005878">
    <property type="entry name" value="Ribosom_uL1_bac-type"/>
</dbReference>
<evidence type="ECO:0000256" key="1">
    <source>
        <dbReference type="ARBA" id="ARBA00010531"/>
    </source>
</evidence>
<keyword evidence="3 10" id="KW-0820">tRNA-binding</keyword>
<evidence type="ECO:0000256" key="2">
    <source>
        <dbReference type="ARBA" id="ARBA00022491"/>
    </source>
</evidence>
<dbReference type="GO" id="GO:0000049">
    <property type="term" value="F:tRNA binding"/>
    <property type="evidence" value="ECO:0007669"/>
    <property type="project" value="UniProtKB-KW"/>
</dbReference>
<comment type="function">
    <text evidence="10">Binds directly to 23S rRNA. The L1 stalk is quite mobile in the ribosome, and is involved in E site tRNA release.</text>
</comment>
<evidence type="ECO:0000313" key="12">
    <source>
        <dbReference type="EMBL" id="PIP19017.1"/>
    </source>
</evidence>
<dbReference type="InterPro" id="IPR023674">
    <property type="entry name" value="Ribosomal_uL1-like"/>
</dbReference>